<accession>A0A1M5UQ06</accession>
<sequence>MLNKFINYDNNFIYERGNVESMYQSIEYKDIKSNYLIVDVRSPLEYKESTINGAINIPIFDDDERCEIGTVYVNESKEKAKKIGVKYASNKLPFIYEEMLKYKNQYEKIVLFCARGGMRSTIISGFLNSMGLNVIKLEGGYKSYRNYVINELITLNENKNYIVLHGNTGVGKTEILKNLKNKGYSILDLEGAANHRGSMLGHVGLGNTNNQKQFESNIFHQLQESKDDYIFIEAESSRIGSANVPKYILNKMKEGFHIYVDAPLEFRVNLIVDEYMKAENAKNEIIECLTKFSKYISKEDIELYRELLMKDEFAKVTKELMVKYYDPLYMKSAKRYLFELKIFSQNIEEAVSMIEKEYLNRWHKVEA</sequence>
<dbReference type="GO" id="GO:0043828">
    <property type="term" value="F:tRNA 2-selenouridine synthase activity"/>
    <property type="evidence" value="ECO:0007669"/>
    <property type="project" value="InterPro"/>
</dbReference>
<dbReference type="Gene3D" id="3.40.250.10">
    <property type="entry name" value="Rhodanese-like domain"/>
    <property type="match status" value="1"/>
</dbReference>
<keyword evidence="1" id="KW-0711">Selenium</keyword>
<dbReference type="NCBIfam" id="TIGR03167">
    <property type="entry name" value="tRNA_sel_U_synt"/>
    <property type="match status" value="1"/>
</dbReference>
<dbReference type="Proteomes" id="UP000184447">
    <property type="component" value="Unassembled WGS sequence"/>
</dbReference>
<feature type="domain" description="Rhodanese" evidence="2">
    <location>
        <begin position="31"/>
        <end position="153"/>
    </location>
</feature>
<dbReference type="GO" id="GO:0002098">
    <property type="term" value="P:tRNA wobble uridine modification"/>
    <property type="evidence" value="ECO:0007669"/>
    <property type="project" value="InterPro"/>
</dbReference>
<dbReference type="Pfam" id="PF26341">
    <property type="entry name" value="AAA_SelU"/>
    <property type="match status" value="1"/>
</dbReference>
<evidence type="ECO:0000259" key="2">
    <source>
        <dbReference type="PROSITE" id="PS50206"/>
    </source>
</evidence>
<gene>
    <name evidence="3" type="ORF">SAMN02745207_01875</name>
</gene>
<evidence type="ECO:0000313" key="4">
    <source>
        <dbReference type="Proteomes" id="UP000184447"/>
    </source>
</evidence>
<dbReference type="SUPFAM" id="SSF52821">
    <property type="entry name" value="Rhodanese/Cell cycle control phosphatase"/>
    <property type="match status" value="1"/>
</dbReference>
<dbReference type="InterPro" id="IPR017582">
    <property type="entry name" value="SelU"/>
</dbReference>
<dbReference type="InterPro" id="IPR036873">
    <property type="entry name" value="Rhodanese-like_dom_sf"/>
</dbReference>
<dbReference type="PANTHER" id="PTHR30401">
    <property type="entry name" value="TRNA 2-SELENOURIDINE SYNTHASE"/>
    <property type="match status" value="1"/>
</dbReference>
<dbReference type="InterPro" id="IPR001763">
    <property type="entry name" value="Rhodanese-like_dom"/>
</dbReference>
<dbReference type="AlphaFoldDB" id="A0A1M5UQ06"/>
<dbReference type="SUPFAM" id="SSF52540">
    <property type="entry name" value="P-loop containing nucleoside triphosphate hydrolases"/>
    <property type="match status" value="1"/>
</dbReference>
<proteinExistence type="predicted"/>
<evidence type="ECO:0000313" key="3">
    <source>
        <dbReference type="EMBL" id="SHH65039.1"/>
    </source>
</evidence>
<dbReference type="EMBL" id="FQXM01000008">
    <property type="protein sequence ID" value="SHH65039.1"/>
    <property type="molecule type" value="Genomic_DNA"/>
</dbReference>
<reference evidence="3 4" key="1">
    <citation type="submission" date="2016-11" db="EMBL/GenBank/DDBJ databases">
        <authorList>
            <person name="Jaros S."/>
            <person name="Januszkiewicz K."/>
            <person name="Wedrychowicz H."/>
        </authorList>
    </citation>
    <scope>NUCLEOTIDE SEQUENCE [LARGE SCALE GENOMIC DNA]</scope>
    <source>
        <strain evidence="3 4">DSM 8605</strain>
    </source>
</reference>
<organism evidence="3 4">
    <name type="scientific">Clostridium grantii DSM 8605</name>
    <dbReference type="NCBI Taxonomy" id="1121316"/>
    <lineage>
        <taxon>Bacteria</taxon>
        <taxon>Bacillati</taxon>
        <taxon>Bacillota</taxon>
        <taxon>Clostridia</taxon>
        <taxon>Eubacteriales</taxon>
        <taxon>Clostridiaceae</taxon>
        <taxon>Clostridium</taxon>
    </lineage>
</organism>
<dbReference type="InterPro" id="IPR027417">
    <property type="entry name" value="P-loop_NTPase"/>
</dbReference>
<evidence type="ECO:0000256" key="1">
    <source>
        <dbReference type="ARBA" id="ARBA00023266"/>
    </source>
</evidence>
<name>A0A1M5UQ06_9CLOT</name>
<dbReference type="NCBIfam" id="NF008750">
    <property type="entry name" value="PRK11784.1-2"/>
    <property type="match status" value="1"/>
</dbReference>
<protein>
    <submittedName>
        <fullName evidence="3">tRNA 2-selenouridine synthase</fullName>
    </submittedName>
</protein>
<dbReference type="STRING" id="1121316.SAMN02745207_01875"/>
<dbReference type="PANTHER" id="PTHR30401:SF0">
    <property type="entry name" value="TRNA 2-SELENOURIDINE SYNTHASE"/>
    <property type="match status" value="1"/>
</dbReference>
<dbReference type="InterPro" id="IPR058840">
    <property type="entry name" value="AAA_SelU"/>
</dbReference>
<dbReference type="NCBIfam" id="NF008752">
    <property type="entry name" value="PRK11784.1-4"/>
    <property type="match status" value="1"/>
</dbReference>
<dbReference type="Gene3D" id="3.40.50.300">
    <property type="entry name" value="P-loop containing nucleotide triphosphate hydrolases"/>
    <property type="match status" value="1"/>
</dbReference>
<dbReference type="Pfam" id="PF00581">
    <property type="entry name" value="Rhodanese"/>
    <property type="match status" value="1"/>
</dbReference>
<keyword evidence="4" id="KW-1185">Reference proteome</keyword>
<dbReference type="SMART" id="SM00450">
    <property type="entry name" value="RHOD"/>
    <property type="match status" value="1"/>
</dbReference>
<dbReference type="PROSITE" id="PS50206">
    <property type="entry name" value="RHODANESE_3"/>
    <property type="match status" value="1"/>
</dbReference>